<organism evidence="3 4">
    <name type="scientific">Natrarchaeobaculum sulfurireducens</name>
    <dbReference type="NCBI Taxonomy" id="2044521"/>
    <lineage>
        <taxon>Archaea</taxon>
        <taxon>Methanobacteriati</taxon>
        <taxon>Methanobacteriota</taxon>
        <taxon>Stenosarchaea group</taxon>
        <taxon>Halobacteria</taxon>
        <taxon>Halobacteriales</taxon>
        <taxon>Natrialbaceae</taxon>
        <taxon>Natrarchaeobaculum</taxon>
    </lineage>
</organism>
<accession>A0A346PPS8</accession>
<feature type="region of interest" description="Disordered" evidence="1">
    <location>
        <begin position="43"/>
        <end position="79"/>
    </location>
</feature>
<dbReference type="KEGG" id="nag:AArcMg_1510"/>
<dbReference type="EMBL" id="CP027033">
    <property type="protein sequence ID" value="AXR81523.1"/>
    <property type="molecule type" value="Genomic_DNA"/>
</dbReference>
<evidence type="ECO:0000256" key="2">
    <source>
        <dbReference type="SAM" id="Phobius"/>
    </source>
</evidence>
<feature type="transmembrane region" description="Helical" evidence="2">
    <location>
        <begin position="88"/>
        <end position="117"/>
    </location>
</feature>
<name>A0A346PPS8_9EURY</name>
<reference evidence="4" key="1">
    <citation type="submission" date="2018-02" db="EMBL/GenBank/DDBJ databases">
        <title>Phenotypic and genomic properties of facultatively anaerobic sulfur-reducing natronoarchaea from hypersaline soda lakes.</title>
        <authorList>
            <person name="Sorokin D.Y."/>
            <person name="Kublanov I.V."/>
            <person name="Roman P."/>
            <person name="Sinninghe Damste J.S."/>
            <person name="Golyshin P.N."/>
            <person name="Rojo D."/>
            <person name="Ciordia S."/>
            <person name="Mena M.D.C."/>
            <person name="Ferrer M."/>
            <person name="Messina E."/>
            <person name="Smedile F."/>
            <person name="La Spada G."/>
            <person name="La Cono V."/>
            <person name="Yakimov M.M."/>
        </authorList>
    </citation>
    <scope>NUCLEOTIDE SEQUENCE [LARGE SCALE GENOMIC DNA]</scope>
    <source>
        <strain evidence="4">AArc-Mg</strain>
    </source>
</reference>
<dbReference type="Proteomes" id="UP000258613">
    <property type="component" value="Chromosome"/>
</dbReference>
<evidence type="ECO:0000313" key="3">
    <source>
        <dbReference type="EMBL" id="AXR81523.1"/>
    </source>
</evidence>
<sequence length="124" mass="13613">MKNGPCPSCDLFAIRRVDEDEYVCDNCEDGFVESDLDIDYTRAPVDVDPERIHEGQTNAEYTPSPSTEPDDEPELTPMEKSKQNLSNACFVLGIMACITIIGIPLGIVFFVLAALVAPDKQAES</sequence>
<keyword evidence="2" id="KW-0472">Membrane</keyword>
<evidence type="ECO:0000256" key="1">
    <source>
        <dbReference type="SAM" id="MobiDB-lite"/>
    </source>
</evidence>
<keyword evidence="4" id="KW-1185">Reference proteome</keyword>
<evidence type="ECO:0000313" key="4">
    <source>
        <dbReference type="Proteomes" id="UP000258613"/>
    </source>
</evidence>
<gene>
    <name evidence="3" type="ORF">AArcMg_1510</name>
</gene>
<keyword evidence="2" id="KW-0812">Transmembrane</keyword>
<protein>
    <submittedName>
        <fullName evidence="3">Uncharacterized protein</fullName>
    </submittedName>
</protein>
<dbReference type="AlphaFoldDB" id="A0A346PPS8"/>
<proteinExistence type="predicted"/>
<keyword evidence="2" id="KW-1133">Transmembrane helix</keyword>